<evidence type="ECO:0000313" key="4">
    <source>
        <dbReference type="Proteomes" id="UP001172681"/>
    </source>
</evidence>
<feature type="compositionally biased region" description="Polar residues" evidence="1">
    <location>
        <begin position="128"/>
        <end position="141"/>
    </location>
</feature>
<organism evidence="3 4">
    <name type="scientific">Knufia peltigerae</name>
    <dbReference type="NCBI Taxonomy" id="1002370"/>
    <lineage>
        <taxon>Eukaryota</taxon>
        <taxon>Fungi</taxon>
        <taxon>Dikarya</taxon>
        <taxon>Ascomycota</taxon>
        <taxon>Pezizomycotina</taxon>
        <taxon>Eurotiomycetes</taxon>
        <taxon>Chaetothyriomycetidae</taxon>
        <taxon>Chaetothyriales</taxon>
        <taxon>Trichomeriaceae</taxon>
        <taxon>Knufia</taxon>
    </lineage>
</organism>
<comment type="caution">
    <text evidence="3">The sequence shown here is derived from an EMBL/GenBank/DDBJ whole genome shotgun (WGS) entry which is preliminary data.</text>
</comment>
<protein>
    <recommendedName>
        <fullName evidence="2">DUF8004 domain-containing protein</fullName>
    </recommendedName>
</protein>
<evidence type="ECO:0000256" key="1">
    <source>
        <dbReference type="SAM" id="MobiDB-lite"/>
    </source>
</evidence>
<feature type="compositionally biased region" description="Polar residues" evidence="1">
    <location>
        <begin position="96"/>
        <end position="107"/>
    </location>
</feature>
<dbReference type="PANTHER" id="PTHR39601:SF2">
    <property type="entry name" value="CHORIOGENIN HMINOR"/>
    <property type="match status" value="1"/>
</dbReference>
<evidence type="ECO:0000259" key="2">
    <source>
        <dbReference type="Pfam" id="PF26013"/>
    </source>
</evidence>
<dbReference type="Proteomes" id="UP001172681">
    <property type="component" value="Unassembled WGS sequence"/>
</dbReference>
<dbReference type="AlphaFoldDB" id="A0AA39CWY9"/>
<gene>
    <name evidence="3" type="ORF">H2204_007538</name>
</gene>
<evidence type="ECO:0000313" key="3">
    <source>
        <dbReference type="EMBL" id="KAJ9632970.1"/>
    </source>
</evidence>
<dbReference type="PANTHER" id="PTHR39601">
    <property type="entry name" value="CHORIOGENIN HMINOR"/>
    <property type="match status" value="1"/>
</dbReference>
<proteinExistence type="predicted"/>
<dbReference type="InterPro" id="IPR058317">
    <property type="entry name" value="DUF8004"/>
</dbReference>
<feature type="domain" description="DUF8004" evidence="2">
    <location>
        <begin position="389"/>
        <end position="482"/>
    </location>
</feature>
<accession>A0AA39CWY9</accession>
<name>A0AA39CWY9_9EURO</name>
<feature type="compositionally biased region" description="Low complexity" evidence="1">
    <location>
        <begin position="828"/>
        <end position="843"/>
    </location>
</feature>
<feature type="compositionally biased region" description="Polar residues" evidence="1">
    <location>
        <begin position="867"/>
        <end position="883"/>
    </location>
</feature>
<sequence length="919" mass="102068">MAKRISSIFSLSLTRDDKVNESAHIHASQHIGSESPVHSVEGAPNKLHKHHLAAPSELSIEDGLSPLAPPPLVSDEGVFRPPSSHRSGPDSRLGSRASSPASLNLVQSREESRSRPQTPVFPAPPGASVTNSPSQAFTPTSGKIKKKSWALTKPGGQNHDEEYAQAWIAGLRELVPYDLAALLRGDKVEQRIFHCLKCLLMALQVSEIWNDQGDTLVYLYPPSSKKGPCFKFHSSLLMDSRTLLNLRFASPTSPVENDDDLQKLQVALAELTTASQGTRPPSQASSTASRPSLNFSVPNINTSFNDQKHVYLPLGFDRDLSHPGTEPQGNDLELVVLYRNFFAFLTGGALVATPRQVTLFSIMMGISTILKRFSFTNSDGSTFGEVPTSSFARYCDELRLGDVRTSREKTIEAIVLGEQFRSWTLYNEGFTHAVGKLADIKAIKSPKYEKISPITVNRLERAQLELEQKLVNLTGKLNDFDFPSMFAGIANSQSSTEAKMVRFKEWKVAFLDFRKFTLSYYRRQYGSWPPKASSKKNNFEESGLNRVLLKELYKDFIDLYDILVDQTSLTTRTVDMPPMADDAETSDLNESIQHAIRRVESEYDRATPPVVPPMPFDTPLLPQFSHSFNRRHVVVSDKTALQSKKLRENEVNEVLLGSYNRTSINASSFVQEFFSYERRLGHGKVLEQIVDARCGQWLFLYAVLQALPLMVVDARDLQYTDGVEYFLCIAPRGGRPWMKDDQSTSRSWYNVASGGGIVSLPADQIDHSVEGVYRRSHCWTAATEWIPAKGDDGQHVYPGQVPSIKSQAWNGQIAAPQYRNPQDSPYISPHASPLLKPASSASSDVRRISRDRSSISGLGLEPIDASASHQSTSRPASMLSQTIKFEADPNMTFDAILGTSDEQQKPKGKKGRKSVPSLK</sequence>
<feature type="region of interest" description="Disordered" evidence="1">
    <location>
        <begin position="22"/>
        <end position="45"/>
    </location>
</feature>
<feature type="region of interest" description="Disordered" evidence="1">
    <location>
        <begin position="61"/>
        <end position="156"/>
    </location>
</feature>
<feature type="compositionally biased region" description="Basic and acidic residues" evidence="1">
    <location>
        <begin position="844"/>
        <end position="853"/>
    </location>
</feature>
<keyword evidence="4" id="KW-1185">Reference proteome</keyword>
<feature type="region of interest" description="Disordered" evidence="1">
    <location>
        <begin position="272"/>
        <end position="292"/>
    </location>
</feature>
<dbReference type="EMBL" id="JAPDRN010000051">
    <property type="protein sequence ID" value="KAJ9632970.1"/>
    <property type="molecule type" value="Genomic_DNA"/>
</dbReference>
<dbReference type="Pfam" id="PF26013">
    <property type="entry name" value="DUF8004"/>
    <property type="match status" value="1"/>
</dbReference>
<feature type="region of interest" description="Disordered" evidence="1">
    <location>
        <begin position="816"/>
        <end position="919"/>
    </location>
</feature>
<reference evidence="3" key="1">
    <citation type="submission" date="2022-10" db="EMBL/GenBank/DDBJ databases">
        <title>Culturing micro-colonial fungi from biological soil crusts in the Mojave desert and describing Neophaeococcomyces mojavensis, and introducing the new genera and species Taxawa tesnikishii.</title>
        <authorList>
            <person name="Kurbessoian T."/>
            <person name="Stajich J.E."/>
        </authorList>
    </citation>
    <scope>NUCLEOTIDE SEQUENCE</scope>
    <source>
        <strain evidence="3">TK_35</strain>
    </source>
</reference>